<dbReference type="AlphaFoldDB" id="A0A6A5DHA3"/>
<proteinExistence type="predicted"/>
<keyword evidence="2" id="KW-1185">Reference proteome</keyword>
<dbReference type="GeneID" id="24590679"/>
<protein>
    <submittedName>
        <fullName evidence="1">Uncharacterized protein</fullName>
    </submittedName>
</protein>
<organism evidence="1 2">
    <name type="scientific">Schistosoma haematobium</name>
    <name type="common">Blood fluke</name>
    <dbReference type="NCBI Taxonomy" id="6185"/>
    <lineage>
        <taxon>Eukaryota</taxon>
        <taxon>Metazoa</taxon>
        <taxon>Spiralia</taxon>
        <taxon>Lophotrochozoa</taxon>
        <taxon>Platyhelminthes</taxon>
        <taxon>Trematoda</taxon>
        <taxon>Digenea</taxon>
        <taxon>Strigeidida</taxon>
        <taxon>Schistosomatoidea</taxon>
        <taxon>Schistosomatidae</taxon>
        <taxon>Schistosoma</taxon>
    </lineage>
</organism>
<reference evidence="1" key="2">
    <citation type="journal article" date="2019" name="Gigascience">
        <title>High-quality Schistosoma haematobium genome achieved by single-molecule and long-range sequencing.</title>
        <authorList>
            <person name="Stroehlein A.J."/>
            <person name="Korhonen P.K."/>
            <person name="Chong T.M."/>
            <person name="Lim Y.L."/>
            <person name="Chan K.G."/>
            <person name="Webster B."/>
            <person name="Rollinson D."/>
            <person name="Brindley P.J."/>
            <person name="Gasser R.B."/>
            <person name="Young N.D."/>
        </authorList>
    </citation>
    <scope>NUCLEOTIDE SEQUENCE</scope>
</reference>
<evidence type="ECO:0000313" key="1">
    <source>
        <dbReference type="EMBL" id="KAH9591289.1"/>
    </source>
</evidence>
<accession>A0A6A5DHA3</accession>
<dbReference type="KEGG" id="shx:MS3_00003628"/>
<sequence>MPNQSNQKSEVKRFEAYRASVYGSTGFSPATLLFGHELRLPVELQIPLLPCEAQDHVLYIRNLRSRLADAYHLVKINLQNASKHQNDVYDRKANGPVYKPGDRVWLHRPLAPPGTCSKFHQPWKGPYEDVFARSPTTFVLRNLQWPQDDVITAHYNQLKPDRTTMHSDTPFVNPLTAVSHYEVPPEGGVAYPCPALGTEDSVSWRGGIVTVLKSLHMTLLMATKSERTRRRGTSLKQPEPAKQ</sequence>
<dbReference type="EMBL" id="AMPZ03000002">
    <property type="protein sequence ID" value="KAH9591289.1"/>
    <property type="molecule type" value="Genomic_DNA"/>
</dbReference>
<reference evidence="1" key="4">
    <citation type="journal article" date="2022" name="PLoS Pathog.">
        <title>Chromosome-level genome of Schistosoma haematobium underpins genome-wide explorations of molecular variation.</title>
        <authorList>
            <person name="Stroehlein A.J."/>
            <person name="Korhonen P.K."/>
            <person name="Lee V.V."/>
            <person name="Ralph S.A."/>
            <person name="Mentink-Kane M."/>
            <person name="You H."/>
            <person name="McManus D.P."/>
            <person name="Tchuente L.T."/>
            <person name="Stothard J.R."/>
            <person name="Kaur P."/>
            <person name="Dudchenko O."/>
            <person name="Aiden E.L."/>
            <person name="Yang B."/>
            <person name="Yang H."/>
            <person name="Emery A.M."/>
            <person name="Webster B.L."/>
            <person name="Brindley P.J."/>
            <person name="Rollinson D."/>
            <person name="Chang B.C.H."/>
            <person name="Gasser R.B."/>
            <person name="Young N.D."/>
        </authorList>
    </citation>
    <scope>NUCLEOTIDE SEQUENCE</scope>
</reference>
<evidence type="ECO:0000313" key="2">
    <source>
        <dbReference type="Proteomes" id="UP000471633"/>
    </source>
</evidence>
<dbReference type="Proteomes" id="UP000471633">
    <property type="component" value="Unassembled WGS sequence"/>
</dbReference>
<reference evidence="1" key="1">
    <citation type="journal article" date="2012" name="Nat. Genet.">
        <title>Whole-genome sequence of Schistosoma haematobium.</title>
        <authorList>
            <person name="Young N.D."/>
            <person name="Jex A.R."/>
            <person name="Li B."/>
            <person name="Liu S."/>
            <person name="Yang L."/>
            <person name="Xiong Z."/>
            <person name="Li Y."/>
            <person name="Cantacessi C."/>
            <person name="Hall R.S."/>
            <person name="Xu X."/>
            <person name="Chen F."/>
            <person name="Wu X."/>
            <person name="Zerlotini A."/>
            <person name="Oliveira G."/>
            <person name="Hofmann A."/>
            <person name="Zhang G."/>
            <person name="Fang X."/>
            <person name="Kang Y."/>
            <person name="Campbell B.E."/>
            <person name="Loukas A."/>
            <person name="Ranganathan S."/>
            <person name="Rollinson D."/>
            <person name="Rinaldi G."/>
            <person name="Brindley P.J."/>
            <person name="Yang H."/>
            <person name="Wang J."/>
            <person name="Wang J."/>
            <person name="Gasser R.B."/>
        </authorList>
    </citation>
    <scope>NUCLEOTIDE SEQUENCE</scope>
</reference>
<name>A0A6A5DHA3_SCHHA</name>
<gene>
    <name evidence="1" type="ORF">MS3_00003628</name>
</gene>
<dbReference type="CTD" id="24590679"/>
<reference evidence="1" key="3">
    <citation type="submission" date="2021-06" db="EMBL/GenBank/DDBJ databases">
        <title>Chromosome-level genome assembly for S. haematobium.</title>
        <authorList>
            <person name="Stroehlein A.J."/>
        </authorList>
    </citation>
    <scope>NUCLEOTIDE SEQUENCE</scope>
</reference>
<dbReference type="RefSeq" id="XP_012794586.2">
    <property type="nucleotide sequence ID" value="XM_012939132.3"/>
</dbReference>
<comment type="caution">
    <text evidence="1">The sequence shown here is derived from an EMBL/GenBank/DDBJ whole genome shotgun (WGS) entry which is preliminary data.</text>
</comment>